<protein>
    <submittedName>
        <fullName evidence="1">Uncharacterized protein</fullName>
    </submittedName>
</protein>
<proteinExistence type="predicted"/>
<dbReference type="EMBL" id="KK198755">
    <property type="protein sequence ID" value="KCW78940.1"/>
    <property type="molecule type" value="Genomic_DNA"/>
</dbReference>
<dbReference type="InParanoid" id="A0A059CM16"/>
<name>A0A059CM16_EUCGR</name>
<dbReference type="Gramene" id="KCW78940">
    <property type="protein sequence ID" value="KCW78940"/>
    <property type="gene ID" value="EUGRSUZ_C00371"/>
</dbReference>
<reference evidence="1" key="1">
    <citation type="submission" date="2013-07" db="EMBL/GenBank/DDBJ databases">
        <title>The genome of Eucalyptus grandis.</title>
        <authorList>
            <person name="Schmutz J."/>
            <person name="Hayes R."/>
            <person name="Myburg A."/>
            <person name="Tuskan G."/>
            <person name="Grattapaglia D."/>
            <person name="Rokhsar D.S."/>
        </authorList>
    </citation>
    <scope>NUCLEOTIDE SEQUENCE</scope>
    <source>
        <tissue evidence="1">Leaf extractions</tissue>
    </source>
</reference>
<accession>A0A059CM16</accession>
<organism evidence="1">
    <name type="scientific">Eucalyptus grandis</name>
    <name type="common">Flooded gum</name>
    <dbReference type="NCBI Taxonomy" id="71139"/>
    <lineage>
        <taxon>Eukaryota</taxon>
        <taxon>Viridiplantae</taxon>
        <taxon>Streptophyta</taxon>
        <taxon>Embryophyta</taxon>
        <taxon>Tracheophyta</taxon>
        <taxon>Spermatophyta</taxon>
        <taxon>Magnoliopsida</taxon>
        <taxon>eudicotyledons</taxon>
        <taxon>Gunneridae</taxon>
        <taxon>Pentapetalae</taxon>
        <taxon>rosids</taxon>
        <taxon>malvids</taxon>
        <taxon>Myrtales</taxon>
        <taxon>Myrtaceae</taxon>
        <taxon>Myrtoideae</taxon>
        <taxon>Eucalypteae</taxon>
        <taxon>Eucalyptus</taxon>
    </lineage>
</organism>
<gene>
    <name evidence="1" type="ORF">EUGRSUZ_C00371</name>
</gene>
<sequence>MTQFFICYRPNSIFYCGSSSTRRPLLVPLNPQVSSRNYPTPYICNSYNDIIETSLKIDSLWYPKCTFT</sequence>
<evidence type="ECO:0000313" key="1">
    <source>
        <dbReference type="EMBL" id="KCW78940.1"/>
    </source>
</evidence>
<dbReference type="AlphaFoldDB" id="A0A059CM16"/>